<accession>A0A371GRZ6</accession>
<sequence>MKCYASQIIQSTIHINNKKISLERFSKSYRFKNPNWLYKVHSIKHGEINIFYLKMIWKE</sequence>
<dbReference type="Proteomes" id="UP000257109">
    <property type="component" value="Unassembled WGS sequence"/>
</dbReference>
<comment type="caution">
    <text evidence="1">The sequence shown here is derived from an EMBL/GenBank/DDBJ whole genome shotgun (WGS) entry which is preliminary data.</text>
</comment>
<feature type="non-terminal residue" evidence="1">
    <location>
        <position position="1"/>
    </location>
</feature>
<evidence type="ECO:0000313" key="2">
    <source>
        <dbReference type="Proteomes" id="UP000257109"/>
    </source>
</evidence>
<dbReference type="AlphaFoldDB" id="A0A371GRZ6"/>
<keyword evidence="2" id="KW-1185">Reference proteome</keyword>
<reference evidence="1" key="1">
    <citation type="submission" date="2018-05" db="EMBL/GenBank/DDBJ databases">
        <title>Draft genome of Mucuna pruriens seed.</title>
        <authorList>
            <person name="Nnadi N.E."/>
            <person name="Vos R."/>
            <person name="Hasami M.H."/>
            <person name="Devisetty U.K."/>
            <person name="Aguiy J.C."/>
        </authorList>
    </citation>
    <scope>NUCLEOTIDE SEQUENCE [LARGE SCALE GENOMIC DNA]</scope>
    <source>
        <strain evidence="1">JCA_2017</strain>
    </source>
</reference>
<evidence type="ECO:0000313" key="1">
    <source>
        <dbReference type="EMBL" id="RDX93183.1"/>
    </source>
</evidence>
<gene>
    <name evidence="1" type="ORF">CR513_24604</name>
</gene>
<proteinExistence type="predicted"/>
<dbReference type="EMBL" id="QJKJ01004680">
    <property type="protein sequence ID" value="RDX93183.1"/>
    <property type="molecule type" value="Genomic_DNA"/>
</dbReference>
<organism evidence="1 2">
    <name type="scientific">Mucuna pruriens</name>
    <name type="common">Velvet bean</name>
    <name type="synonym">Dolichos pruriens</name>
    <dbReference type="NCBI Taxonomy" id="157652"/>
    <lineage>
        <taxon>Eukaryota</taxon>
        <taxon>Viridiplantae</taxon>
        <taxon>Streptophyta</taxon>
        <taxon>Embryophyta</taxon>
        <taxon>Tracheophyta</taxon>
        <taxon>Spermatophyta</taxon>
        <taxon>Magnoliopsida</taxon>
        <taxon>eudicotyledons</taxon>
        <taxon>Gunneridae</taxon>
        <taxon>Pentapetalae</taxon>
        <taxon>rosids</taxon>
        <taxon>fabids</taxon>
        <taxon>Fabales</taxon>
        <taxon>Fabaceae</taxon>
        <taxon>Papilionoideae</taxon>
        <taxon>50 kb inversion clade</taxon>
        <taxon>NPAAA clade</taxon>
        <taxon>indigoferoid/millettioid clade</taxon>
        <taxon>Phaseoleae</taxon>
        <taxon>Mucuna</taxon>
    </lineage>
</organism>
<name>A0A371GRZ6_MUCPR</name>
<protein>
    <submittedName>
        <fullName evidence="1">Uncharacterized protein</fullName>
    </submittedName>
</protein>